<dbReference type="InterPro" id="IPR011249">
    <property type="entry name" value="Metalloenz_LuxS/M16"/>
</dbReference>
<dbReference type="PANTHER" id="PTHR43690:SF17">
    <property type="entry name" value="PROTEIN YHJJ"/>
    <property type="match status" value="1"/>
</dbReference>
<evidence type="ECO:0000256" key="8">
    <source>
        <dbReference type="RuleBase" id="RU004447"/>
    </source>
</evidence>
<dbReference type="InterPro" id="IPR050626">
    <property type="entry name" value="Peptidase_M16"/>
</dbReference>
<evidence type="ECO:0000256" key="3">
    <source>
        <dbReference type="ARBA" id="ARBA00022670"/>
    </source>
</evidence>
<dbReference type="InterPro" id="IPR001431">
    <property type="entry name" value="Pept_M16_Zn_BS"/>
</dbReference>
<sequence length="931" mass="102477">MLAVLIAFSAGCSRVATRIPASVEPQLTRDPAVIEGVLDNGLTYLIMKNSEPKGRVSMHLAIKAGSMYETEAQRGAAHFLEHMLFNGSENFPPGELIKYFQRIGMMFGGDANAHTGFYETVYDVVLPTGDEKSLAEGLLVMRDYAGGALLLEAEVERERGVILAEKRDRDSESYRQFVRSLAFELPGMRINERHPIGVEETIKAADSKLLRAYYDTWYRPDNMALVVVGDMDPNTVADLINARFASLSARAPEGEIPDTGTFAHVGNKAFYSHNPEAGSTRVALEVLRYVERQPDTYAARRQQLLFNMVSQLLENRLTEGVGKPETPYTDGGAGAGTYLRNVRYGIVSAECPPDAWEESLRIVDHTLRSALVYGFTASEVTRVKKEIKNGLLQEEQKASTRNSRQLASMLIRGFTEEKSVVSPSDARQLFEPVVDAVTAEELHQVLKEVWRPSHRLVMVEGNVRLGGDDAAAVAAILSAYDISRQVAAAPRKEQDAADFPYLPAPETPGEIASRVTHDKLGLTVVTFENGVVLNLKQTDFKAKEVLYSLRFGKGLSAAEGLVPGLPALSEMVANESGLGRLDREETGRAMAGTNTSSAFRLGQDGFALSGRTTPEELELMFQVLHTRLRDTQLKEDAYRLAVQRYTQGLEEMGRTVDGVLQQKGEAFLTGDRDRFGYPDASLPGINFDAVKRLVMSPLTGATLELSVAGDMEEDEVIALCARWLGSLPARTPQAASGHKLVFPSGKRLELSVESAIDKAVVTVAWPTTGMTDIHKVRRLSILGSLFSERLRETVREKLGAAYSPRAWNNSSRAYPEHGVLRAIITVNPEQVSEVVAAVNEIAEGLRAAPPSEDEIRRVVDPLVNRITDFRRTNGYWLSSVMQDSSRYPEKLVWPLDMLEDFRAVTAGEVHELAKTYLVEPNVATITVVPSS</sequence>
<evidence type="ECO:0000256" key="6">
    <source>
        <dbReference type="ARBA" id="ARBA00022833"/>
    </source>
</evidence>
<feature type="domain" description="Peptidase M16 N-terminal" evidence="9">
    <location>
        <begin position="46"/>
        <end position="173"/>
    </location>
</feature>
<name>A0ABN6F9F1_9BACT</name>
<dbReference type="PANTHER" id="PTHR43690">
    <property type="entry name" value="NARDILYSIN"/>
    <property type="match status" value="1"/>
</dbReference>
<evidence type="ECO:0000259" key="10">
    <source>
        <dbReference type="Pfam" id="PF05193"/>
    </source>
</evidence>
<evidence type="ECO:0000313" key="11">
    <source>
        <dbReference type="EMBL" id="BCS99049.1"/>
    </source>
</evidence>
<keyword evidence="7" id="KW-0482">Metalloprotease</keyword>
<dbReference type="SUPFAM" id="SSF63411">
    <property type="entry name" value="LuxS/MPP-like metallohydrolase"/>
    <property type="match status" value="4"/>
</dbReference>
<evidence type="ECO:0000256" key="2">
    <source>
        <dbReference type="ARBA" id="ARBA00007261"/>
    </source>
</evidence>
<accession>A0ABN6F9F1</accession>
<dbReference type="Pfam" id="PF05193">
    <property type="entry name" value="Peptidase_M16_C"/>
    <property type="match status" value="2"/>
</dbReference>
<keyword evidence="5" id="KW-0378">Hydrolase</keyword>
<evidence type="ECO:0000313" key="12">
    <source>
        <dbReference type="Proteomes" id="UP001320148"/>
    </source>
</evidence>
<evidence type="ECO:0000256" key="1">
    <source>
        <dbReference type="ARBA" id="ARBA00001947"/>
    </source>
</evidence>
<reference evidence="11 12" key="1">
    <citation type="submission" date="2021-02" db="EMBL/GenBank/DDBJ databases">
        <title>Complete genome of Desulfoluna sp. strain ASN36.</title>
        <authorList>
            <person name="Takahashi A."/>
            <person name="Kojima H."/>
            <person name="Fukui M."/>
        </authorList>
    </citation>
    <scope>NUCLEOTIDE SEQUENCE [LARGE SCALE GENOMIC DNA]</scope>
    <source>
        <strain evidence="11 12">ASN36</strain>
    </source>
</reference>
<feature type="domain" description="Peptidase M16 C-terminal" evidence="10">
    <location>
        <begin position="685"/>
        <end position="860"/>
    </location>
</feature>
<dbReference type="EMBL" id="AP024488">
    <property type="protein sequence ID" value="BCS99049.1"/>
    <property type="molecule type" value="Genomic_DNA"/>
</dbReference>
<evidence type="ECO:0000256" key="5">
    <source>
        <dbReference type="ARBA" id="ARBA00022801"/>
    </source>
</evidence>
<feature type="domain" description="Peptidase M16 C-terminal" evidence="10">
    <location>
        <begin position="210"/>
        <end position="385"/>
    </location>
</feature>
<dbReference type="Gene3D" id="3.30.830.10">
    <property type="entry name" value="Metalloenzyme, LuxS/M16 peptidase-like"/>
    <property type="match status" value="4"/>
</dbReference>
<keyword evidence="6" id="KW-0862">Zinc</keyword>
<evidence type="ECO:0000256" key="7">
    <source>
        <dbReference type="ARBA" id="ARBA00023049"/>
    </source>
</evidence>
<keyword evidence="12" id="KW-1185">Reference proteome</keyword>
<comment type="cofactor">
    <cofactor evidence="1">
        <name>Zn(2+)</name>
        <dbReference type="ChEBI" id="CHEBI:29105"/>
    </cofactor>
</comment>
<dbReference type="PROSITE" id="PS00143">
    <property type="entry name" value="INSULINASE"/>
    <property type="match status" value="1"/>
</dbReference>
<keyword evidence="4" id="KW-0479">Metal-binding</keyword>
<keyword evidence="3" id="KW-0645">Protease</keyword>
<comment type="similarity">
    <text evidence="2 8">Belongs to the peptidase M16 family.</text>
</comment>
<gene>
    <name evidence="11" type="ORF">DSLASN_46810</name>
</gene>
<evidence type="ECO:0000256" key="4">
    <source>
        <dbReference type="ARBA" id="ARBA00022723"/>
    </source>
</evidence>
<evidence type="ECO:0000259" key="9">
    <source>
        <dbReference type="Pfam" id="PF00675"/>
    </source>
</evidence>
<dbReference type="InterPro" id="IPR007863">
    <property type="entry name" value="Peptidase_M16_C"/>
</dbReference>
<organism evidence="11 12">
    <name type="scientific">Desulfoluna limicola</name>
    <dbReference type="NCBI Taxonomy" id="2810562"/>
    <lineage>
        <taxon>Bacteria</taxon>
        <taxon>Pseudomonadati</taxon>
        <taxon>Thermodesulfobacteriota</taxon>
        <taxon>Desulfobacteria</taxon>
        <taxon>Desulfobacterales</taxon>
        <taxon>Desulfolunaceae</taxon>
        <taxon>Desulfoluna</taxon>
    </lineage>
</organism>
<dbReference type="Pfam" id="PF00675">
    <property type="entry name" value="Peptidase_M16"/>
    <property type="match status" value="1"/>
</dbReference>
<dbReference type="Proteomes" id="UP001320148">
    <property type="component" value="Chromosome"/>
</dbReference>
<dbReference type="InterPro" id="IPR011765">
    <property type="entry name" value="Pept_M16_N"/>
</dbReference>
<proteinExistence type="inferred from homology"/>
<protein>
    <submittedName>
        <fullName evidence="11">Peptidase M16</fullName>
    </submittedName>
</protein>